<keyword evidence="2" id="KW-0808">Transferase</keyword>
<dbReference type="PANTHER" id="PTHR42791:SF1">
    <property type="entry name" value="N-ACETYLTRANSFERASE DOMAIN-CONTAINING PROTEIN"/>
    <property type="match status" value="1"/>
</dbReference>
<dbReference type="Gene3D" id="3.40.630.30">
    <property type="match status" value="1"/>
</dbReference>
<dbReference type="AlphaFoldDB" id="A0A543E104"/>
<reference evidence="2 3" key="1">
    <citation type="submission" date="2019-06" db="EMBL/GenBank/DDBJ databases">
        <title>Sequencing the genomes of 1000 actinobacteria strains.</title>
        <authorList>
            <person name="Klenk H.-P."/>
        </authorList>
    </citation>
    <scope>NUCLEOTIDE SEQUENCE [LARGE SCALE GENOMIC DNA]</scope>
    <source>
        <strain evidence="2 3">DSM 45301</strain>
    </source>
</reference>
<organism evidence="2 3">
    <name type="scientific">Pseudonocardia kunmingensis</name>
    <dbReference type="NCBI Taxonomy" id="630975"/>
    <lineage>
        <taxon>Bacteria</taxon>
        <taxon>Bacillati</taxon>
        <taxon>Actinomycetota</taxon>
        <taxon>Actinomycetes</taxon>
        <taxon>Pseudonocardiales</taxon>
        <taxon>Pseudonocardiaceae</taxon>
        <taxon>Pseudonocardia</taxon>
    </lineage>
</organism>
<dbReference type="Proteomes" id="UP000315677">
    <property type="component" value="Unassembled WGS sequence"/>
</dbReference>
<dbReference type="InterPro" id="IPR016181">
    <property type="entry name" value="Acyl_CoA_acyltransferase"/>
</dbReference>
<accession>A0A543E104</accession>
<dbReference type="InterPro" id="IPR052523">
    <property type="entry name" value="Trichothecene_AcTrans"/>
</dbReference>
<dbReference type="OrthoDB" id="7057833at2"/>
<dbReference type="RefSeq" id="WP_142050823.1">
    <property type="nucleotide sequence ID" value="NZ_VFPA01000001.1"/>
</dbReference>
<dbReference type="PROSITE" id="PS51186">
    <property type="entry name" value="GNAT"/>
    <property type="match status" value="1"/>
</dbReference>
<protein>
    <submittedName>
        <fullName evidence="2">L-amino acid N-acyltransferase YncA</fullName>
    </submittedName>
</protein>
<dbReference type="PANTHER" id="PTHR42791">
    <property type="entry name" value="GNAT FAMILY ACETYLTRANSFERASE"/>
    <property type="match status" value="1"/>
</dbReference>
<feature type="domain" description="N-acetyltransferase" evidence="1">
    <location>
        <begin position="38"/>
        <end position="181"/>
    </location>
</feature>
<evidence type="ECO:0000313" key="2">
    <source>
        <dbReference type="EMBL" id="TQM15271.1"/>
    </source>
</evidence>
<name>A0A543E104_9PSEU</name>
<proteinExistence type="predicted"/>
<dbReference type="Pfam" id="PF13673">
    <property type="entry name" value="Acetyltransf_10"/>
    <property type="match status" value="1"/>
</dbReference>
<keyword evidence="2" id="KW-0012">Acyltransferase</keyword>
<evidence type="ECO:0000313" key="3">
    <source>
        <dbReference type="Proteomes" id="UP000315677"/>
    </source>
</evidence>
<keyword evidence="3" id="KW-1185">Reference proteome</keyword>
<dbReference type="EMBL" id="VFPA01000001">
    <property type="protein sequence ID" value="TQM15271.1"/>
    <property type="molecule type" value="Genomic_DNA"/>
</dbReference>
<gene>
    <name evidence="2" type="ORF">FB558_2054</name>
</gene>
<evidence type="ECO:0000259" key="1">
    <source>
        <dbReference type="PROSITE" id="PS51186"/>
    </source>
</evidence>
<comment type="caution">
    <text evidence="2">The sequence shown here is derived from an EMBL/GenBank/DDBJ whole genome shotgun (WGS) entry which is preliminary data.</text>
</comment>
<dbReference type="InterPro" id="IPR000182">
    <property type="entry name" value="GNAT_dom"/>
</dbReference>
<dbReference type="SUPFAM" id="SSF55729">
    <property type="entry name" value="Acyl-CoA N-acyltransferases (Nat)"/>
    <property type="match status" value="1"/>
</dbReference>
<sequence length="182" mass="19748">MVPVTTECEVAVGVLTAAFADDPVCRWLLPDDGIDAARVFRPVVEQSAGQGELVVDPDGTAVAVWLRRGAEAPAGDGTPLPDELARLTAFMILTEQRHPVGREHLYLAFLGVVPGAQGSGTGGRLLRDRLARADVERLPAYLEASSARSRAFYERHGFRTTGDPITLPAGPRLWPMWREPRP</sequence>
<dbReference type="GO" id="GO:0016747">
    <property type="term" value="F:acyltransferase activity, transferring groups other than amino-acyl groups"/>
    <property type="evidence" value="ECO:0007669"/>
    <property type="project" value="InterPro"/>
</dbReference>